<proteinExistence type="predicted"/>
<evidence type="ECO:0000313" key="1">
    <source>
        <dbReference type="EMBL" id="UNO47565.1"/>
    </source>
</evidence>
<dbReference type="InterPro" id="IPR036259">
    <property type="entry name" value="MFS_trans_sf"/>
</dbReference>
<dbReference type="RefSeq" id="WP_021295760.1">
    <property type="nucleotide sequence ID" value="NZ_AURB01000101.1"/>
</dbReference>
<dbReference type="SUPFAM" id="SSF103473">
    <property type="entry name" value="MFS general substrate transporter"/>
    <property type="match status" value="1"/>
</dbReference>
<keyword evidence="2" id="KW-1185">Reference proteome</keyword>
<gene>
    <name evidence="1" type="ORF">K1I37_12740</name>
</gene>
<dbReference type="KEGG" id="aaco:K1I37_12740"/>
<dbReference type="AlphaFoldDB" id="T0C800"/>
<reference evidence="2" key="1">
    <citation type="journal article" date="2022" name="G3 (Bethesda)">
        <title>Unveiling the complete genome sequence of Alicyclobacillus acidoterrestris DSM 3922T, a taint-producing strain.</title>
        <authorList>
            <person name="Leonardo I.C."/>
            <person name="Barreto Crespo M.T."/>
            <person name="Gaspar F.B."/>
        </authorList>
    </citation>
    <scope>NUCLEOTIDE SEQUENCE [LARGE SCALE GENOMIC DNA]</scope>
    <source>
        <strain evidence="2">DSM 3922</strain>
    </source>
</reference>
<dbReference type="Proteomes" id="UP000829401">
    <property type="component" value="Chromosome"/>
</dbReference>
<dbReference type="EMBL" id="CP080467">
    <property type="protein sequence ID" value="UNO47565.1"/>
    <property type="molecule type" value="Genomic_DNA"/>
</dbReference>
<organism evidence="1 2">
    <name type="scientific">Alicyclobacillus acidoterrestris (strain ATCC 49025 / DSM 3922 / CIP 106132 / NCIMB 13137 / GD3B)</name>
    <dbReference type="NCBI Taxonomy" id="1356854"/>
    <lineage>
        <taxon>Bacteria</taxon>
        <taxon>Bacillati</taxon>
        <taxon>Bacillota</taxon>
        <taxon>Bacilli</taxon>
        <taxon>Bacillales</taxon>
        <taxon>Alicyclobacillaceae</taxon>
        <taxon>Alicyclobacillus</taxon>
    </lineage>
</organism>
<accession>A0A9E6ZE46</accession>
<evidence type="ECO:0000313" key="2">
    <source>
        <dbReference type="Proteomes" id="UP000829401"/>
    </source>
</evidence>
<protein>
    <submittedName>
        <fullName evidence="1">Uncharacterized protein</fullName>
    </submittedName>
</protein>
<sequence length="74" mass="9037">MNYGFPDWMFAAVAIAAYEIAAWIKHRFHLEWAMWIAYAIIVVCAIVLLIRYIIRMVRRRRHHEADEPDDWRNY</sequence>
<accession>T0C800</accession>
<name>T0C800_ALIAG</name>